<dbReference type="HOGENOM" id="CLU_1065731_0_0_1"/>
<feature type="compositionally biased region" description="Polar residues" evidence="1">
    <location>
        <begin position="132"/>
        <end position="141"/>
    </location>
</feature>
<name>A0A0D2E5I8_9EURO</name>
<accession>A0A0D2E5I8</accession>
<dbReference type="RefSeq" id="XP_013311307.1">
    <property type="nucleotide sequence ID" value="XM_013455853.1"/>
</dbReference>
<organism evidence="2 3">
    <name type="scientific">Exophiala xenobiotica</name>
    <dbReference type="NCBI Taxonomy" id="348802"/>
    <lineage>
        <taxon>Eukaryota</taxon>
        <taxon>Fungi</taxon>
        <taxon>Dikarya</taxon>
        <taxon>Ascomycota</taxon>
        <taxon>Pezizomycotina</taxon>
        <taxon>Eurotiomycetes</taxon>
        <taxon>Chaetothyriomycetidae</taxon>
        <taxon>Chaetothyriales</taxon>
        <taxon>Herpotrichiellaceae</taxon>
        <taxon>Exophiala</taxon>
    </lineage>
</organism>
<feature type="compositionally biased region" description="Basic residues" evidence="1">
    <location>
        <begin position="214"/>
        <end position="223"/>
    </location>
</feature>
<feature type="region of interest" description="Disordered" evidence="1">
    <location>
        <begin position="124"/>
        <end position="182"/>
    </location>
</feature>
<dbReference type="Proteomes" id="UP000054342">
    <property type="component" value="Unassembled WGS sequence"/>
</dbReference>
<protein>
    <submittedName>
        <fullName evidence="2">Uncharacterized protein</fullName>
    </submittedName>
</protein>
<dbReference type="OrthoDB" id="4117972at2759"/>
<sequence length="260" mass="29352">MIPWNQFTHRRQDPDWIIELNEYNLFHYVSKGPTQGNRVLDSPMLEHAQEGQFAIAQLGLRHVQFEAEHTARIQSTLDICRHWFADHETNEDCRPTSPHCEELTDFRTSPHYLESLPSLRPSDLLEVRGRSPSPTITSGKSGRSPMSVEALITPEVVKTPGRKRKHSDDLSPAAITPDDSPEELDVLATPAFLRTLPKYVRASGATSVQTTNARLRRGARMRRSRSDRGHGKPGGPENGQSETDGQLLLHFSRSHWSVPR</sequence>
<proteinExistence type="predicted"/>
<evidence type="ECO:0000313" key="3">
    <source>
        <dbReference type="Proteomes" id="UP000054342"/>
    </source>
</evidence>
<dbReference type="GeneID" id="25331419"/>
<gene>
    <name evidence="2" type="ORF">PV05_09511</name>
</gene>
<evidence type="ECO:0000313" key="2">
    <source>
        <dbReference type="EMBL" id="KIW50723.1"/>
    </source>
</evidence>
<reference evidence="2 3" key="1">
    <citation type="submission" date="2015-01" db="EMBL/GenBank/DDBJ databases">
        <title>The Genome Sequence of Exophiala xenobiotica CBS118157.</title>
        <authorList>
            <consortium name="The Broad Institute Genomics Platform"/>
            <person name="Cuomo C."/>
            <person name="de Hoog S."/>
            <person name="Gorbushina A."/>
            <person name="Stielow B."/>
            <person name="Teixiera M."/>
            <person name="Abouelleil A."/>
            <person name="Chapman S.B."/>
            <person name="Priest M."/>
            <person name="Young S.K."/>
            <person name="Wortman J."/>
            <person name="Nusbaum C."/>
            <person name="Birren B."/>
        </authorList>
    </citation>
    <scope>NUCLEOTIDE SEQUENCE [LARGE SCALE GENOMIC DNA]</scope>
    <source>
        <strain evidence="2 3">CBS 118157</strain>
    </source>
</reference>
<dbReference type="AlphaFoldDB" id="A0A0D2E5I8"/>
<evidence type="ECO:0000256" key="1">
    <source>
        <dbReference type="SAM" id="MobiDB-lite"/>
    </source>
</evidence>
<dbReference type="EMBL" id="KN847322">
    <property type="protein sequence ID" value="KIW50723.1"/>
    <property type="molecule type" value="Genomic_DNA"/>
</dbReference>
<feature type="region of interest" description="Disordered" evidence="1">
    <location>
        <begin position="204"/>
        <end position="260"/>
    </location>
</feature>
<keyword evidence="3" id="KW-1185">Reference proteome</keyword>